<reference evidence="2 3" key="1">
    <citation type="submission" date="2024-01" db="EMBL/GenBank/DDBJ databases">
        <title>The complete chloroplast genome sequence of Lithospermum erythrorhizon: insights into the phylogenetic relationship among Boraginaceae species and the maternal lineages of purple gromwells.</title>
        <authorList>
            <person name="Okada T."/>
            <person name="Watanabe K."/>
        </authorList>
    </citation>
    <scope>NUCLEOTIDE SEQUENCE [LARGE SCALE GENOMIC DNA]</scope>
</reference>
<dbReference type="AlphaFoldDB" id="A0AAV3PFB5"/>
<organism evidence="2 3">
    <name type="scientific">Lithospermum erythrorhizon</name>
    <name type="common">Purple gromwell</name>
    <name type="synonym">Lithospermum officinale var. erythrorhizon</name>
    <dbReference type="NCBI Taxonomy" id="34254"/>
    <lineage>
        <taxon>Eukaryota</taxon>
        <taxon>Viridiplantae</taxon>
        <taxon>Streptophyta</taxon>
        <taxon>Embryophyta</taxon>
        <taxon>Tracheophyta</taxon>
        <taxon>Spermatophyta</taxon>
        <taxon>Magnoliopsida</taxon>
        <taxon>eudicotyledons</taxon>
        <taxon>Gunneridae</taxon>
        <taxon>Pentapetalae</taxon>
        <taxon>asterids</taxon>
        <taxon>lamiids</taxon>
        <taxon>Boraginales</taxon>
        <taxon>Boraginaceae</taxon>
        <taxon>Boraginoideae</taxon>
        <taxon>Lithospermeae</taxon>
        <taxon>Lithospermum</taxon>
    </lineage>
</organism>
<evidence type="ECO:0000313" key="3">
    <source>
        <dbReference type="Proteomes" id="UP001454036"/>
    </source>
</evidence>
<feature type="compositionally biased region" description="Basic residues" evidence="1">
    <location>
        <begin position="9"/>
        <end position="21"/>
    </location>
</feature>
<dbReference type="EMBL" id="BAABME010001449">
    <property type="protein sequence ID" value="GAA0149681.1"/>
    <property type="molecule type" value="Genomic_DNA"/>
</dbReference>
<keyword evidence="3" id="KW-1185">Reference proteome</keyword>
<evidence type="ECO:0000256" key="1">
    <source>
        <dbReference type="SAM" id="MobiDB-lite"/>
    </source>
</evidence>
<name>A0AAV3PFB5_LITER</name>
<protein>
    <submittedName>
        <fullName evidence="2">Uncharacterized protein</fullName>
    </submittedName>
</protein>
<comment type="caution">
    <text evidence="2">The sequence shown here is derived from an EMBL/GenBank/DDBJ whole genome shotgun (WGS) entry which is preliminary data.</text>
</comment>
<proteinExistence type="predicted"/>
<evidence type="ECO:0000313" key="2">
    <source>
        <dbReference type="EMBL" id="GAA0149681.1"/>
    </source>
</evidence>
<gene>
    <name evidence="2" type="ORF">LIER_08799</name>
</gene>
<sequence>MPISLAPPQKKKCLPSKKKCPPPKEKVASKLRIRGSKDYAVLSQGSASPLESTAPMAVTVDLTSSETHSDTGMGIHGEPLVPLQVELSQPFPLRGPNPGTEEFWQR</sequence>
<accession>A0AAV3PFB5</accession>
<dbReference type="Proteomes" id="UP001454036">
    <property type="component" value="Unassembled WGS sequence"/>
</dbReference>
<feature type="region of interest" description="Disordered" evidence="1">
    <location>
        <begin position="1"/>
        <end position="32"/>
    </location>
</feature>